<gene>
    <name evidence="4" type="ORF">METZ01_LOCUS69918</name>
</gene>
<dbReference type="Pfam" id="PF07484">
    <property type="entry name" value="Collar"/>
    <property type="match status" value="1"/>
</dbReference>
<reference evidence="4" key="1">
    <citation type="submission" date="2018-05" db="EMBL/GenBank/DDBJ databases">
        <authorList>
            <person name="Lanie J.A."/>
            <person name="Ng W.-L."/>
            <person name="Kazmierczak K.M."/>
            <person name="Andrzejewski T.M."/>
            <person name="Davidsen T.M."/>
            <person name="Wayne K.J."/>
            <person name="Tettelin H."/>
            <person name="Glass J.I."/>
            <person name="Rusch D."/>
            <person name="Podicherti R."/>
            <person name="Tsui H.-C.T."/>
            <person name="Winkler M.E."/>
        </authorList>
    </citation>
    <scope>NUCLEOTIDE SEQUENCE</scope>
</reference>
<feature type="compositionally biased region" description="Polar residues" evidence="1">
    <location>
        <begin position="1"/>
        <end position="18"/>
    </location>
</feature>
<dbReference type="InterPro" id="IPR041352">
    <property type="entry name" value="Mtd_N"/>
</dbReference>
<dbReference type="Gene3D" id="3.90.1340.10">
    <property type="entry name" value="Phage tail collar domain"/>
    <property type="match status" value="1"/>
</dbReference>
<dbReference type="InterPro" id="IPR011083">
    <property type="entry name" value="Phage_tail_collar_dom"/>
</dbReference>
<feature type="region of interest" description="Disordered" evidence="1">
    <location>
        <begin position="1"/>
        <end position="20"/>
    </location>
</feature>
<accession>A0A381TMQ4</accession>
<organism evidence="4">
    <name type="scientific">marine metagenome</name>
    <dbReference type="NCBI Taxonomy" id="408172"/>
    <lineage>
        <taxon>unclassified sequences</taxon>
        <taxon>metagenomes</taxon>
        <taxon>ecological metagenomes</taxon>
    </lineage>
</organism>
<dbReference type="SUPFAM" id="SSF88874">
    <property type="entry name" value="Receptor-binding domain of short tail fibre protein gp12"/>
    <property type="match status" value="1"/>
</dbReference>
<sequence>MPTQIQLRRGTTSQNGSFTGAAGELSIDTDLDQLRVHDGSTAGGVYVPTGKIGGLKQANVAGTQSELVPSGVIMGYGGATIPNGFLLCDGSAISRSTYSRLFTAIATAFGVGNGNNTFNIPSLGDALMMGKGANNSTLGTQTHAMPASSTKPSESTSIAAHSLTTATFATSAKDSSTSSAVTAVATHAAITPNMIFPTVVVNFIIKE</sequence>
<evidence type="ECO:0000259" key="2">
    <source>
        <dbReference type="Pfam" id="PF07484"/>
    </source>
</evidence>
<dbReference type="AlphaFoldDB" id="A0A381TMQ4"/>
<dbReference type="InterPro" id="IPR037053">
    <property type="entry name" value="Phage_tail_collar_dom_sf"/>
</dbReference>
<dbReference type="Gene3D" id="2.10.10.30">
    <property type="match status" value="1"/>
</dbReference>
<name>A0A381TMQ4_9ZZZZ</name>
<evidence type="ECO:0000259" key="3">
    <source>
        <dbReference type="Pfam" id="PF18454"/>
    </source>
</evidence>
<feature type="domain" description="Phage tail collar" evidence="2">
    <location>
        <begin position="71"/>
        <end position="123"/>
    </location>
</feature>
<evidence type="ECO:0000256" key="1">
    <source>
        <dbReference type="SAM" id="MobiDB-lite"/>
    </source>
</evidence>
<evidence type="ECO:0008006" key="5">
    <source>
        <dbReference type="Google" id="ProtNLM"/>
    </source>
</evidence>
<dbReference type="EMBL" id="UINC01004818">
    <property type="protein sequence ID" value="SVA17064.1"/>
    <property type="molecule type" value="Genomic_DNA"/>
</dbReference>
<feature type="domain" description="Major tropism determinant N-terminal" evidence="3">
    <location>
        <begin position="5"/>
        <end position="41"/>
    </location>
</feature>
<dbReference type="Pfam" id="PF18454">
    <property type="entry name" value="Mtd_N"/>
    <property type="match status" value="1"/>
</dbReference>
<protein>
    <recommendedName>
        <fullName evidence="5">Phage tail collar domain-containing protein</fullName>
    </recommendedName>
</protein>
<evidence type="ECO:0000313" key="4">
    <source>
        <dbReference type="EMBL" id="SVA17064.1"/>
    </source>
</evidence>
<proteinExistence type="predicted"/>